<keyword evidence="3" id="KW-1185">Reference proteome</keyword>
<evidence type="ECO:0000313" key="2">
    <source>
        <dbReference type="EMBL" id="GGZ21762.1"/>
    </source>
</evidence>
<feature type="compositionally biased region" description="Basic and acidic residues" evidence="1">
    <location>
        <begin position="54"/>
        <end position="67"/>
    </location>
</feature>
<dbReference type="AlphaFoldDB" id="A0A918UMY5"/>
<sequence>MDLAGDATATQKARMVMGEHPQHQGARGQPDGGEGQRAGTDEGEQTGAEVGEQGGREEGREGEKGEKAGSASHQPGS</sequence>
<organism evidence="2 3">
    <name type="scientific">Streptomyces poonensis</name>
    <dbReference type="NCBI Taxonomy" id="68255"/>
    <lineage>
        <taxon>Bacteria</taxon>
        <taxon>Bacillati</taxon>
        <taxon>Actinomycetota</taxon>
        <taxon>Actinomycetes</taxon>
        <taxon>Kitasatosporales</taxon>
        <taxon>Streptomycetaceae</taxon>
        <taxon>Streptomyces</taxon>
    </lineage>
</organism>
<reference evidence="2" key="1">
    <citation type="journal article" date="2014" name="Int. J. Syst. Evol. Microbiol.">
        <title>Complete genome sequence of Corynebacterium casei LMG S-19264T (=DSM 44701T), isolated from a smear-ripened cheese.</title>
        <authorList>
            <consortium name="US DOE Joint Genome Institute (JGI-PGF)"/>
            <person name="Walter F."/>
            <person name="Albersmeier A."/>
            <person name="Kalinowski J."/>
            <person name="Ruckert C."/>
        </authorList>
    </citation>
    <scope>NUCLEOTIDE SEQUENCE</scope>
    <source>
        <strain evidence="2">JCM 4815</strain>
    </source>
</reference>
<name>A0A918UMY5_9ACTN</name>
<evidence type="ECO:0000313" key="3">
    <source>
        <dbReference type="Proteomes" id="UP000622166"/>
    </source>
</evidence>
<accession>A0A918UMY5</accession>
<dbReference type="Proteomes" id="UP000622166">
    <property type="component" value="Unassembled WGS sequence"/>
</dbReference>
<comment type="caution">
    <text evidence="2">The sequence shown here is derived from an EMBL/GenBank/DDBJ whole genome shotgun (WGS) entry which is preliminary data.</text>
</comment>
<feature type="region of interest" description="Disordered" evidence="1">
    <location>
        <begin position="1"/>
        <end position="77"/>
    </location>
</feature>
<gene>
    <name evidence="2" type="ORF">GCM10010365_47410</name>
</gene>
<dbReference type="EMBL" id="BMVW01000010">
    <property type="protein sequence ID" value="GGZ21762.1"/>
    <property type="molecule type" value="Genomic_DNA"/>
</dbReference>
<evidence type="ECO:0000256" key="1">
    <source>
        <dbReference type="SAM" id="MobiDB-lite"/>
    </source>
</evidence>
<proteinExistence type="predicted"/>
<protein>
    <submittedName>
        <fullName evidence="2">Uncharacterized protein</fullName>
    </submittedName>
</protein>
<reference evidence="2" key="2">
    <citation type="submission" date="2020-09" db="EMBL/GenBank/DDBJ databases">
        <authorList>
            <person name="Sun Q."/>
            <person name="Ohkuma M."/>
        </authorList>
    </citation>
    <scope>NUCLEOTIDE SEQUENCE</scope>
    <source>
        <strain evidence="2">JCM 4815</strain>
    </source>
</reference>